<evidence type="ECO:0000313" key="7">
    <source>
        <dbReference type="EMBL" id="MBD7913407.1"/>
    </source>
</evidence>
<dbReference type="EMBL" id="JACSRA010000048">
    <property type="protein sequence ID" value="MBD7913407.1"/>
    <property type="molecule type" value="Genomic_DNA"/>
</dbReference>
<gene>
    <name evidence="7" type="ORF">H9661_18805</name>
</gene>
<accession>A0ABR8PZ11</accession>
<evidence type="ECO:0000256" key="4">
    <source>
        <dbReference type="PROSITE-ProRule" id="PRU10040"/>
    </source>
</evidence>
<dbReference type="PANTHER" id="PTHR31321">
    <property type="entry name" value="ACYL-COA THIOESTER HYDROLASE YBHC-RELATED"/>
    <property type="match status" value="1"/>
</dbReference>
<dbReference type="Proteomes" id="UP000627781">
    <property type="component" value="Unassembled WGS sequence"/>
</dbReference>
<evidence type="ECO:0000256" key="3">
    <source>
        <dbReference type="ARBA" id="ARBA00023085"/>
    </source>
</evidence>
<evidence type="ECO:0000256" key="1">
    <source>
        <dbReference type="ARBA" id="ARBA00008891"/>
    </source>
</evidence>
<dbReference type="PROSITE" id="PS00800">
    <property type="entry name" value="PECTINESTERASE_1"/>
    <property type="match status" value="1"/>
</dbReference>
<evidence type="ECO:0000313" key="8">
    <source>
        <dbReference type="Proteomes" id="UP000627781"/>
    </source>
</evidence>
<dbReference type="InterPro" id="IPR000070">
    <property type="entry name" value="Pectinesterase_cat"/>
</dbReference>
<dbReference type="InterPro" id="IPR012334">
    <property type="entry name" value="Pectin_lyas_fold"/>
</dbReference>
<sequence>MITISKDGTGDYNNINDAINSIPKDNKSLIEIFIKKGIYKEKIFIDTPFLTLIGEDPKETIITYDDYAKKTFSTGEAYRTFNTYTIFIGAHNFTARNLTFENSAGSGDVVGQAVAVYVEGDKAKFKNCKLLGNQDTLFTGPLPPKPIEGNNFGGPMDGKPRIVGRQYYEDCYIEGDIDFIFGSATAVFNRCEIFSKDKQSKINGYVSAASTVEGKEFGYVFIDCKLTSDAPKETVYLGRPWRNYAKTVFINCYLGEHICKEGWHSWDKPTAEKEAFYAEYNSYGPGASNETRAPWCHILSEDEVKKYLLSNIFKGNDSWNIYD</sequence>
<keyword evidence="3 5" id="KW-0063">Aspartyl esterase</keyword>
<dbReference type="Pfam" id="PF01095">
    <property type="entry name" value="Pectinesterase"/>
    <property type="match status" value="2"/>
</dbReference>
<comment type="catalytic activity">
    <reaction evidence="5">
        <text>[(1-&gt;4)-alpha-D-galacturonosyl methyl ester](n) + n H2O = [(1-&gt;4)-alpha-D-galacturonosyl](n) + n methanol + n H(+)</text>
        <dbReference type="Rhea" id="RHEA:22380"/>
        <dbReference type="Rhea" id="RHEA-COMP:14570"/>
        <dbReference type="Rhea" id="RHEA-COMP:14573"/>
        <dbReference type="ChEBI" id="CHEBI:15377"/>
        <dbReference type="ChEBI" id="CHEBI:15378"/>
        <dbReference type="ChEBI" id="CHEBI:17790"/>
        <dbReference type="ChEBI" id="CHEBI:140522"/>
        <dbReference type="ChEBI" id="CHEBI:140523"/>
        <dbReference type="EC" id="3.1.1.11"/>
    </reaction>
</comment>
<dbReference type="RefSeq" id="WP_191770309.1">
    <property type="nucleotide sequence ID" value="NZ_JACSRA010000048.1"/>
</dbReference>
<dbReference type="PANTHER" id="PTHR31321:SF57">
    <property type="entry name" value="PECTINESTERASE 53-RELATED"/>
    <property type="match status" value="1"/>
</dbReference>
<organism evidence="7 8">
    <name type="scientific">Clostridium cibarium</name>
    <dbReference type="NCBI Taxonomy" id="2762247"/>
    <lineage>
        <taxon>Bacteria</taxon>
        <taxon>Bacillati</taxon>
        <taxon>Bacillota</taxon>
        <taxon>Clostridia</taxon>
        <taxon>Eubacteriales</taxon>
        <taxon>Clostridiaceae</taxon>
        <taxon>Clostridium</taxon>
    </lineage>
</organism>
<feature type="domain" description="Pectinesterase catalytic" evidence="6">
    <location>
        <begin position="2"/>
        <end position="139"/>
    </location>
</feature>
<dbReference type="InterPro" id="IPR018040">
    <property type="entry name" value="Pectinesterase_Tyr_AS"/>
</dbReference>
<comment type="pathway">
    <text evidence="5">Glycan metabolism; pectin degradation; 2-dehydro-3-deoxy-D-gluconate from pectin: step 1/5.</text>
</comment>
<evidence type="ECO:0000256" key="5">
    <source>
        <dbReference type="RuleBase" id="RU000589"/>
    </source>
</evidence>
<comment type="caution">
    <text evidence="7">The sequence shown here is derived from an EMBL/GenBank/DDBJ whole genome shotgun (WGS) entry which is preliminary data.</text>
</comment>
<dbReference type="Gene3D" id="2.160.20.10">
    <property type="entry name" value="Single-stranded right-handed beta-helix, Pectin lyase-like"/>
    <property type="match status" value="1"/>
</dbReference>
<keyword evidence="2 5" id="KW-0378">Hydrolase</keyword>
<name>A0ABR8PZ11_9CLOT</name>
<feature type="domain" description="Pectinesterase catalytic" evidence="6">
    <location>
        <begin position="164"/>
        <end position="315"/>
    </location>
</feature>
<comment type="similarity">
    <text evidence="1">Belongs to the pectinesterase family.</text>
</comment>
<dbReference type="EC" id="3.1.1.11" evidence="5"/>
<dbReference type="SUPFAM" id="SSF51126">
    <property type="entry name" value="Pectin lyase-like"/>
    <property type="match status" value="1"/>
</dbReference>
<dbReference type="InterPro" id="IPR011050">
    <property type="entry name" value="Pectin_lyase_fold/virulence"/>
</dbReference>
<dbReference type="InterPro" id="IPR033131">
    <property type="entry name" value="Pectinesterase_Asp_AS"/>
</dbReference>
<dbReference type="PROSITE" id="PS00503">
    <property type="entry name" value="PECTINESTERASE_2"/>
    <property type="match status" value="1"/>
</dbReference>
<reference evidence="7 8" key="1">
    <citation type="submission" date="2020-08" db="EMBL/GenBank/DDBJ databases">
        <title>A Genomic Blueprint of the Chicken Gut Microbiome.</title>
        <authorList>
            <person name="Gilroy R."/>
            <person name="Ravi A."/>
            <person name="Getino M."/>
            <person name="Pursley I."/>
            <person name="Horton D.L."/>
            <person name="Alikhan N.-F."/>
            <person name="Baker D."/>
            <person name="Gharbi K."/>
            <person name="Hall N."/>
            <person name="Watson M."/>
            <person name="Adriaenssens E.M."/>
            <person name="Foster-Nyarko E."/>
            <person name="Jarju S."/>
            <person name="Secka A."/>
            <person name="Antonio M."/>
            <person name="Oren A."/>
            <person name="Chaudhuri R."/>
            <person name="La Ragione R.M."/>
            <person name="Hildebrand F."/>
            <person name="Pallen M.J."/>
        </authorList>
    </citation>
    <scope>NUCLEOTIDE SEQUENCE [LARGE SCALE GENOMIC DNA]</scope>
    <source>
        <strain evidence="7 8">Sa3CVN1</strain>
    </source>
</reference>
<proteinExistence type="inferred from homology"/>
<feature type="active site" evidence="4">
    <location>
        <position position="178"/>
    </location>
</feature>
<protein>
    <recommendedName>
        <fullName evidence="5">Pectinesterase</fullName>
        <ecNumber evidence="5">3.1.1.11</ecNumber>
    </recommendedName>
</protein>
<evidence type="ECO:0000256" key="2">
    <source>
        <dbReference type="ARBA" id="ARBA00022801"/>
    </source>
</evidence>
<keyword evidence="8" id="KW-1185">Reference proteome</keyword>
<evidence type="ECO:0000259" key="6">
    <source>
        <dbReference type="Pfam" id="PF01095"/>
    </source>
</evidence>